<name>A0A8C2J1S5_CYPCA</name>
<evidence type="ECO:0000313" key="3">
    <source>
        <dbReference type="Proteomes" id="UP000694701"/>
    </source>
</evidence>
<accession>A0A8C2J1S5</accession>
<organism evidence="2 3">
    <name type="scientific">Cyprinus carpio</name>
    <name type="common">Common carp</name>
    <dbReference type="NCBI Taxonomy" id="7962"/>
    <lineage>
        <taxon>Eukaryota</taxon>
        <taxon>Metazoa</taxon>
        <taxon>Chordata</taxon>
        <taxon>Craniata</taxon>
        <taxon>Vertebrata</taxon>
        <taxon>Euteleostomi</taxon>
        <taxon>Actinopterygii</taxon>
        <taxon>Neopterygii</taxon>
        <taxon>Teleostei</taxon>
        <taxon>Ostariophysi</taxon>
        <taxon>Cypriniformes</taxon>
        <taxon>Cyprinidae</taxon>
        <taxon>Cyprininae</taxon>
        <taxon>Cyprinus</taxon>
    </lineage>
</organism>
<evidence type="ECO:0000256" key="1">
    <source>
        <dbReference type="SAM" id="MobiDB-lite"/>
    </source>
</evidence>
<dbReference type="Proteomes" id="UP000694701">
    <property type="component" value="Unplaced"/>
</dbReference>
<feature type="region of interest" description="Disordered" evidence="1">
    <location>
        <begin position="49"/>
        <end position="68"/>
    </location>
</feature>
<dbReference type="Ensembl" id="ENSCCRT00020096275.1">
    <property type="protein sequence ID" value="ENSCCRP00020088038.1"/>
    <property type="gene ID" value="ENSCCRG00020040468.1"/>
</dbReference>
<sequence>NSDFFLSFNNAIFTLSQFISQLLLFSQNTKFISHNFCFFSPNSQLQMKRARKHQRNEEQRLNSAEPEDHSLSLLSNPEVMTLLSLDDHRLNLNHVRLRGLTQVDVSVPAVHSAARCQTSFPIKPLPPRL</sequence>
<evidence type="ECO:0000313" key="2">
    <source>
        <dbReference type="Ensembl" id="ENSCCRP00020088038.1"/>
    </source>
</evidence>
<proteinExistence type="predicted"/>
<feature type="compositionally biased region" description="Basic and acidic residues" evidence="1">
    <location>
        <begin position="55"/>
        <end position="68"/>
    </location>
</feature>
<reference evidence="2" key="1">
    <citation type="submission" date="2025-08" db="UniProtKB">
        <authorList>
            <consortium name="Ensembl"/>
        </authorList>
    </citation>
    <scope>IDENTIFICATION</scope>
</reference>
<dbReference type="AlphaFoldDB" id="A0A8C2J1S5"/>
<protein>
    <submittedName>
        <fullName evidence="2">Uncharacterized protein</fullName>
    </submittedName>
</protein>